<dbReference type="AlphaFoldDB" id="A0A6M3KFE4"/>
<sequence>MPSGYPILTNFTSGEMSPRLDARVDVSKYFNACKTLYNMIVHPHGGASRRNGTHFVAETKDSSKISRLIPFQFSTEQAYILECGDQYIRFYKDGGQIVSGVAAYEIATPYTTSLLSSIKYAQNADTMRIVNQSVWPQILTRTGHTAWTMASVTFVNTPSTWGAGNWPGSIGFYEQRCCYAGTPASPQSVWLSASQAYDDMSSGVLDDDPIEVTIDDGQVNAIQWIMPGRYLNLGTVEGEWVLSSGSDVDTPITPTKRKATRVSNKGSSNIQAGFISDAVIFFQKFGRKVFHLGYRYVEDKYDPSDLTIFSEHITKSGIKEWTFQKEPDNILWLCLNNGKLAGLTLNKEQEVIAWHDHQTDGYIESLAVIPTSTYYQVWMIVRREINGATKRYVEYFEDDFGDNQKACWFVDCGLSYSGTAVTTVTGLDHLEGKGIVGIADGAAISDTPITVVSGSVTIPNAAASITLGLPFTSILEPMRLELPLADGTSQGRIKKIHQVVIRFYQTLGAKIGSAVGMIDTIPFRSPADLMGQPPELFSGDKVVPFAGGWDRNGYIRIQQDQPLPMTILSIMPKVTVND</sequence>
<protein>
    <submittedName>
        <fullName evidence="1">Uncharacterized protein</fullName>
    </submittedName>
</protein>
<dbReference type="EMBL" id="MT142431">
    <property type="protein sequence ID" value="QJA80677.1"/>
    <property type="molecule type" value="Genomic_DNA"/>
</dbReference>
<name>A0A6M3KFE4_9ZZZZ</name>
<organism evidence="1">
    <name type="scientific">viral metagenome</name>
    <dbReference type="NCBI Taxonomy" id="1070528"/>
    <lineage>
        <taxon>unclassified sequences</taxon>
        <taxon>metagenomes</taxon>
        <taxon>organismal metagenomes</taxon>
    </lineage>
</organism>
<gene>
    <name evidence="1" type="ORF">MM415A00680_0008</name>
</gene>
<accession>A0A6M3KFE4</accession>
<proteinExistence type="predicted"/>
<reference evidence="1" key="1">
    <citation type="submission" date="2020-03" db="EMBL/GenBank/DDBJ databases">
        <title>The deep terrestrial virosphere.</title>
        <authorList>
            <person name="Holmfeldt K."/>
            <person name="Nilsson E."/>
            <person name="Simone D."/>
            <person name="Lopez-Fernandez M."/>
            <person name="Wu X."/>
            <person name="de Brujin I."/>
            <person name="Lundin D."/>
            <person name="Andersson A."/>
            <person name="Bertilsson S."/>
            <person name="Dopson M."/>
        </authorList>
    </citation>
    <scope>NUCLEOTIDE SEQUENCE</scope>
    <source>
        <strain evidence="1">MM415A00680</strain>
    </source>
</reference>
<evidence type="ECO:0000313" key="1">
    <source>
        <dbReference type="EMBL" id="QJA80677.1"/>
    </source>
</evidence>